<dbReference type="Pfam" id="PF21445">
    <property type="entry name" value="ADDB_N"/>
    <property type="match status" value="1"/>
</dbReference>
<evidence type="ECO:0000256" key="5">
    <source>
        <dbReference type="ARBA" id="ARBA00022806"/>
    </source>
</evidence>
<evidence type="ECO:0000259" key="11">
    <source>
        <dbReference type="Pfam" id="PF12705"/>
    </source>
</evidence>
<reference evidence="13 14" key="1">
    <citation type="submission" date="2007-09" db="EMBL/GenBank/DDBJ databases">
        <title>Draft genome sequence of Faecalibacterium prausnitzii M21/2.</title>
        <authorList>
            <person name="Sudarsanam P."/>
            <person name="Ley R."/>
            <person name="Guruge J."/>
            <person name="Turnbaugh P.J."/>
            <person name="Mahowald M."/>
            <person name="Liep D."/>
            <person name="Gordon J."/>
        </authorList>
    </citation>
    <scope>NUCLEOTIDE SEQUENCE [LARGE SCALE GENOMIC DNA]</scope>
    <source>
        <strain evidence="13 14">M21/2</strain>
    </source>
</reference>
<dbReference type="EMBL" id="ABED02000029">
    <property type="protein sequence ID" value="EDP20727.1"/>
    <property type="molecule type" value="Genomic_DNA"/>
</dbReference>
<accession>A8SI09</accession>
<feature type="region of interest" description="Disordered" evidence="10">
    <location>
        <begin position="1141"/>
        <end position="1160"/>
    </location>
</feature>
<dbReference type="GO" id="GO:0004386">
    <property type="term" value="F:helicase activity"/>
    <property type="evidence" value="ECO:0007669"/>
    <property type="project" value="UniProtKB-KW"/>
</dbReference>
<keyword evidence="8" id="KW-0238">DNA-binding</keyword>
<feature type="domain" description="ATP-dependent helicase/deoxyribonuclease subunit B N-terminal" evidence="12">
    <location>
        <begin position="44"/>
        <end position="327"/>
    </location>
</feature>
<dbReference type="GO" id="GO:0004527">
    <property type="term" value="F:exonuclease activity"/>
    <property type="evidence" value="ECO:0007669"/>
    <property type="project" value="UniProtKB-KW"/>
</dbReference>
<keyword evidence="1" id="KW-0540">Nuclease</keyword>
<evidence type="ECO:0000256" key="3">
    <source>
        <dbReference type="ARBA" id="ARBA00022763"/>
    </source>
</evidence>
<evidence type="ECO:0000256" key="4">
    <source>
        <dbReference type="ARBA" id="ARBA00022801"/>
    </source>
</evidence>
<dbReference type="GO" id="GO:0006281">
    <property type="term" value="P:DNA repair"/>
    <property type="evidence" value="ECO:0007669"/>
    <property type="project" value="UniProtKB-KW"/>
</dbReference>
<dbReference type="Gene3D" id="3.40.50.300">
    <property type="entry name" value="P-loop containing nucleotide triphosphate hydrolases"/>
    <property type="match status" value="3"/>
</dbReference>
<evidence type="ECO:0000256" key="7">
    <source>
        <dbReference type="ARBA" id="ARBA00022840"/>
    </source>
</evidence>
<keyword evidence="2" id="KW-0547">Nucleotide-binding</keyword>
<sequence length="1160" mass="128446">MQNVFSSVPQRRRDCKEKRWFYLRFRVTIKAKINEREETEMLKLVLGTSGSGKTTLLYARIRARAEAGKRSILLVPEQFTSSTEARIYRELGDALSGMVESYSFTSLAEHILAIEGGAAVQTLTDAGRAVLVRRALEELQDNVHYYYRHRRSAAFCQMAAETIDELKSAGLSGQQLQELARDCGTESAKLGELALIFQGYESLLAGTGMDPADRLELAADRLEAALARDELPDFLREREVFIDEFDTFNAPKKRLMGAMLAALPAVTVALCEDGAPMQPGDLELFSGAKQVAAQLRQLARKNGAQVAAPELLRRDLRHKDAPGLAALTELLETGSCTPPESAPELRLFAAASREEEARCAAAAIRRLMRQGVRCGKIAVVCRDISLYRAAVRYEFRMAEIPLYCDEPTTPEFSAPATAVRALLALLRGADMTEQLTVLAKTGLCDLTEPEVCALENYAYTWSPNAAAWRAEFTKSPRGFGDAELTEEDTQNLTRAENARKKLVTAVDTLRGKVRSANAEQISRALYFCLKELGAEGQQAVQVEDIRTARGIPAAEEAAREWNVVMQLLDEMARLLGSQGITVPEYEDLFSLLLRSSDLGHIPQTLDAVVLASAGKMRLDAPDYVFVLGLAEGEFPCTPAESGLLTHADRDLLMAKQIDLPDCFENRVVREQVCFYKALTAPAKGLWMSWPKGQGQTLCAALEPIVEALQPAAPQLELIDLAATPADGLDVLGGGWPLTELERASLTEALRAPGEGVQAPRGLALLQRMEQDPPRQVQDLPTLETLLGRRLHISPSQLEKYYTCRYGYFLQYVLGLKPRRRAELSADQSGTLMHWVLQMALDPHPGADNPCAGLRPFLELDDAAMADLAAALVDEYARRYLPEDTARFAYLLSRLKKSMTSLLCYLRDEQNQSQFKPVACELKIGRGEDAVPGQVYRLSDGRTVQLVGTVDRADEWIEDDGTRWVRVVDYKTGSKKLDLKEVYCGLDCQMLLYLFSLTRDAGGRFTGAQPAGVLYLLADPAPQTLPREQAARAVEYQLDGLVRDEQKIFDAMDADETGKYLPFGYRNGAPSPYQKDKRADSAKLSRIQLHLDDLVTQMGEQLYGGQIDAEPLVVSSSKSPCTWCDYSFICCHETGVHERALEAPAKPFEPEEEPEEEEEQP</sequence>
<protein>
    <submittedName>
        <fullName evidence="13">Putative ATP-dependent nuclease subunit B</fullName>
    </submittedName>
</protein>
<keyword evidence="4" id="KW-0378">Hydrolase</keyword>
<name>A8SI09_9FIRM</name>
<dbReference type="SUPFAM" id="SSF52540">
    <property type="entry name" value="P-loop containing nucleoside triphosphate hydrolases"/>
    <property type="match status" value="2"/>
</dbReference>
<dbReference type="Proteomes" id="UP000005945">
    <property type="component" value="Unassembled WGS sequence"/>
</dbReference>
<proteinExistence type="predicted"/>
<dbReference type="Pfam" id="PF12705">
    <property type="entry name" value="PDDEXK_1"/>
    <property type="match status" value="1"/>
</dbReference>
<evidence type="ECO:0000256" key="8">
    <source>
        <dbReference type="ARBA" id="ARBA00023125"/>
    </source>
</evidence>
<dbReference type="InterPro" id="IPR038726">
    <property type="entry name" value="PDDEXK_AddAB-type"/>
</dbReference>
<evidence type="ECO:0000256" key="9">
    <source>
        <dbReference type="ARBA" id="ARBA00023204"/>
    </source>
</evidence>
<feature type="compositionally biased region" description="Acidic residues" evidence="10">
    <location>
        <begin position="1149"/>
        <end position="1160"/>
    </location>
</feature>
<keyword evidence="6" id="KW-0269">Exonuclease</keyword>
<dbReference type="Gene3D" id="3.90.320.10">
    <property type="match status" value="1"/>
</dbReference>
<dbReference type="GO" id="GO:0005524">
    <property type="term" value="F:ATP binding"/>
    <property type="evidence" value="ECO:0007669"/>
    <property type="project" value="UniProtKB-KW"/>
</dbReference>
<dbReference type="InterPro" id="IPR027417">
    <property type="entry name" value="P-loop_NTPase"/>
</dbReference>
<dbReference type="AlphaFoldDB" id="A8SI09"/>
<evidence type="ECO:0000313" key="14">
    <source>
        <dbReference type="Proteomes" id="UP000005945"/>
    </source>
</evidence>
<evidence type="ECO:0000256" key="6">
    <source>
        <dbReference type="ARBA" id="ARBA00022839"/>
    </source>
</evidence>
<dbReference type="GO" id="GO:0003677">
    <property type="term" value="F:DNA binding"/>
    <property type="evidence" value="ECO:0007669"/>
    <property type="project" value="UniProtKB-KW"/>
</dbReference>
<dbReference type="InterPro" id="IPR011604">
    <property type="entry name" value="PDDEXK-like_dom_sf"/>
</dbReference>
<evidence type="ECO:0000256" key="2">
    <source>
        <dbReference type="ARBA" id="ARBA00022741"/>
    </source>
</evidence>
<evidence type="ECO:0000259" key="12">
    <source>
        <dbReference type="Pfam" id="PF21445"/>
    </source>
</evidence>
<evidence type="ECO:0000313" key="13">
    <source>
        <dbReference type="EMBL" id="EDP20727.1"/>
    </source>
</evidence>
<evidence type="ECO:0000256" key="10">
    <source>
        <dbReference type="SAM" id="MobiDB-lite"/>
    </source>
</evidence>
<dbReference type="GO" id="GO:0006310">
    <property type="term" value="P:DNA recombination"/>
    <property type="evidence" value="ECO:0007669"/>
    <property type="project" value="TreeGrafter"/>
</dbReference>
<dbReference type="PANTHER" id="PTHR30591:SF1">
    <property type="entry name" value="RECBCD ENZYME SUBUNIT RECC"/>
    <property type="match status" value="1"/>
</dbReference>
<dbReference type="InterPro" id="IPR049035">
    <property type="entry name" value="ADDB_N"/>
</dbReference>
<feature type="domain" description="PD-(D/E)XK endonuclease-like" evidence="11">
    <location>
        <begin position="791"/>
        <end position="1129"/>
    </location>
</feature>
<dbReference type="PANTHER" id="PTHR30591">
    <property type="entry name" value="RECBCD ENZYME SUBUNIT RECC"/>
    <property type="match status" value="1"/>
</dbReference>
<reference evidence="13 14" key="2">
    <citation type="submission" date="2007-09" db="EMBL/GenBank/DDBJ databases">
        <authorList>
            <person name="Fulton L."/>
            <person name="Clifton S."/>
            <person name="Fulton B."/>
            <person name="Xu J."/>
            <person name="Minx P."/>
            <person name="Pepin K.H."/>
            <person name="Johnson M."/>
            <person name="Thiruvilangam P."/>
            <person name="Bhonagiri V."/>
            <person name="Nash W.E."/>
            <person name="Mardis E.R."/>
            <person name="Wilson R.K."/>
        </authorList>
    </citation>
    <scope>NUCLEOTIDE SEQUENCE [LARGE SCALE GENOMIC DNA]</scope>
    <source>
        <strain evidence="13 14">M21/2</strain>
    </source>
</reference>
<keyword evidence="3" id="KW-0227">DNA damage</keyword>
<dbReference type="HOGENOM" id="CLU_007838_0_0_9"/>
<keyword evidence="7" id="KW-0067">ATP-binding</keyword>
<organism evidence="13 14">
    <name type="scientific">Faecalibacterium prausnitzii M21/2</name>
    <dbReference type="NCBI Taxonomy" id="411485"/>
    <lineage>
        <taxon>Bacteria</taxon>
        <taxon>Bacillati</taxon>
        <taxon>Bacillota</taxon>
        <taxon>Clostridia</taxon>
        <taxon>Eubacteriales</taxon>
        <taxon>Oscillospiraceae</taxon>
        <taxon>Faecalibacterium</taxon>
    </lineage>
</organism>
<comment type="caution">
    <text evidence="13">The sequence shown here is derived from an EMBL/GenBank/DDBJ whole genome shotgun (WGS) entry which is preliminary data.</text>
</comment>
<keyword evidence="5" id="KW-0347">Helicase</keyword>
<evidence type="ECO:0000256" key="1">
    <source>
        <dbReference type="ARBA" id="ARBA00022722"/>
    </source>
</evidence>
<gene>
    <name evidence="13" type="ORF">FAEPRAM212_03524</name>
</gene>
<keyword evidence="9" id="KW-0234">DNA repair</keyword>